<feature type="domain" description="Gamma tubulin complex component C-terminal" evidence="6">
    <location>
        <begin position="688"/>
        <end position="973"/>
    </location>
</feature>
<dbReference type="Proteomes" id="UP000235965">
    <property type="component" value="Unassembled WGS sequence"/>
</dbReference>
<evidence type="ECO:0000313" key="8">
    <source>
        <dbReference type="EMBL" id="PNF25512.1"/>
    </source>
</evidence>
<dbReference type="InterPro" id="IPR041470">
    <property type="entry name" value="GCP_N"/>
</dbReference>
<comment type="similarity">
    <text evidence="1 5">Belongs to the TUBGCP family.</text>
</comment>
<dbReference type="GO" id="GO:0000922">
    <property type="term" value="C:spindle pole"/>
    <property type="evidence" value="ECO:0007669"/>
    <property type="project" value="InterPro"/>
</dbReference>
<dbReference type="GO" id="GO:0000278">
    <property type="term" value="P:mitotic cell cycle"/>
    <property type="evidence" value="ECO:0007669"/>
    <property type="project" value="TreeGrafter"/>
</dbReference>
<dbReference type="PANTHER" id="PTHR19302:SF33">
    <property type="entry name" value="GAMMA-TUBULIN COMPLEX COMPONENT 5"/>
    <property type="match status" value="1"/>
</dbReference>
<dbReference type="Pfam" id="PF17681">
    <property type="entry name" value="GCP_N_terminal"/>
    <property type="match status" value="1"/>
</dbReference>
<dbReference type="InterPro" id="IPR059169">
    <property type="entry name" value="GCP5_N_ext"/>
</dbReference>
<dbReference type="FunCoup" id="A0A2J7QAB5">
    <property type="interactions" value="325"/>
</dbReference>
<evidence type="ECO:0000256" key="3">
    <source>
        <dbReference type="ARBA" id="ARBA00022701"/>
    </source>
</evidence>
<dbReference type="Gene3D" id="1.20.120.1900">
    <property type="entry name" value="Gamma-tubulin complex, C-terminal domain"/>
    <property type="match status" value="1"/>
</dbReference>
<dbReference type="STRING" id="105785.A0A2J7QAB5"/>
<protein>
    <recommendedName>
        <fullName evidence="5">Gamma-tubulin complex component</fullName>
    </recommendedName>
</protein>
<dbReference type="OrthoDB" id="66546at2759"/>
<dbReference type="GO" id="GO:0051011">
    <property type="term" value="F:microtubule minus-end binding"/>
    <property type="evidence" value="ECO:0007669"/>
    <property type="project" value="TreeGrafter"/>
</dbReference>
<organism evidence="8 9">
    <name type="scientific">Cryptotermes secundus</name>
    <dbReference type="NCBI Taxonomy" id="105785"/>
    <lineage>
        <taxon>Eukaryota</taxon>
        <taxon>Metazoa</taxon>
        <taxon>Ecdysozoa</taxon>
        <taxon>Arthropoda</taxon>
        <taxon>Hexapoda</taxon>
        <taxon>Insecta</taxon>
        <taxon>Pterygota</taxon>
        <taxon>Neoptera</taxon>
        <taxon>Polyneoptera</taxon>
        <taxon>Dictyoptera</taxon>
        <taxon>Blattodea</taxon>
        <taxon>Blattoidea</taxon>
        <taxon>Termitoidae</taxon>
        <taxon>Kalotermitidae</taxon>
        <taxon>Cryptotermitinae</taxon>
        <taxon>Cryptotermes</taxon>
    </lineage>
</organism>
<evidence type="ECO:0000259" key="6">
    <source>
        <dbReference type="Pfam" id="PF04130"/>
    </source>
</evidence>
<dbReference type="GO" id="GO:0005874">
    <property type="term" value="C:microtubule"/>
    <property type="evidence" value="ECO:0007669"/>
    <property type="project" value="UniProtKB-KW"/>
</dbReference>
<accession>A0A2J7QAB5</accession>
<name>A0A2J7QAB5_9NEOP</name>
<dbReference type="InterPro" id="IPR007259">
    <property type="entry name" value="GCP"/>
</dbReference>
<comment type="subcellular location">
    <subcellularLocation>
        <location evidence="5">Cytoplasm</location>
        <location evidence="5">Cytoskeleton</location>
        <location evidence="5">Microtubule organizing center</location>
    </subcellularLocation>
</comment>
<dbReference type="InterPro" id="IPR040457">
    <property type="entry name" value="GCP_C"/>
</dbReference>
<dbReference type="AlphaFoldDB" id="A0A2J7QAB5"/>
<keyword evidence="4 5" id="KW-0206">Cytoskeleton</keyword>
<dbReference type="PANTHER" id="PTHR19302">
    <property type="entry name" value="GAMMA TUBULIN COMPLEX PROTEIN"/>
    <property type="match status" value="1"/>
</dbReference>
<dbReference type="EMBL" id="NEVH01016331">
    <property type="protein sequence ID" value="PNF25512.1"/>
    <property type="molecule type" value="Genomic_DNA"/>
</dbReference>
<gene>
    <name evidence="8" type="ORF">B7P43_G05180</name>
</gene>
<evidence type="ECO:0000256" key="5">
    <source>
        <dbReference type="RuleBase" id="RU363050"/>
    </source>
</evidence>
<dbReference type="InParanoid" id="A0A2J7QAB5"/>
<dbReference type="GO" id="GO:0051321">
    <property type="term" value="P:meiotic cell cycle"/>
    <property type="evidence" value="ECO:0007669"/>
    <property type="project" value="TreeGrafter"/>
</dbReference>
<evidence type="ECO:0000259" key="7">
    <source>
        <dbReference type="Pfam" id="PF17681"/>
    </source>
</evidence>
<dbReference type="GO" id="GO:0031122">
    <property type="term" value="P:cytoplasmic microtubule organization"/>
    <property type="evidence" value="ECO:0007669"/>
    <property type="project" value="TreeGrafter"/>
</dbReference>
<dbReference type="GO" id="GO:0051225">
    <property type="term" value="P:spindle assembly"/>
    <property type="evidence" value="ECO:0007669"/>
    <property type="project" value="TreeGrafter"/>
</dbReference>
<keyword evidence="3 5" id="KW-0493">Microtubule</keyword>
<dbReference type="GO" id="GO:0000930">
    <property type="term" value="C:gamma-tubulin complex"/>
    <property type="evidence" value="ECO:0007669"/>
    <property type="project" value="TreeGrafter"/>
</dbReference>
<keyword evidence="2 5" id="KW-0963">Cytoplasm</keyword>
<evidence type="ECO:0000313" key="9">
    <source>
        <dbReference type="Proteomes" id="UP000235965"/>
    </source>
</evidence>
<feature type="domain" description="Gamma tubulin complex component protein N-terminal" evidence="7">
    <location>
        <begin position="273"/>
        <end position="499"/>
    </location>
</feature>
<proteinExistence type="inferred from homology"/>
<evidence type="ECO:0000256" key="2">
    <source>
        <dbReference type="ARBA" id="ARBA00022490"/>
    </source>
</evidence>
<dbReference type="GO" id="GO:0007020">
    <property type="term" value="P:microtubule nucleation"/>
    <property type="evidence" value="ECO:0007669"/>
    <property type="project" value="InterPro"/>
</dbReference>
<keyword evidence="9" id="KW-1185">Reference proteome</keyword>
<dbReference type="CDD" id="cd22572">
    <property type="entry name" value="GCP5_NTD"/>
    <property type="match status" value="1"/>
</dbReference>
<dbReference type="InterPro" id="IPR042241">
    <property type="entry name" value="GCP_C_sf"/>
</dbReference>
<dbReference type="GO" id="GO:0043015">
    <property type="term" value="F:gamma-tubulin binding"/>
    <property type="evidence" value="ECO:0007669"/>
    <property type="project" value="InterPro"/>
</dbReference>
<comment type="caution">
    <text evidence="8">The sequence shown here is derived from an EMBL/GenBank/DDBJ whole genome shotgun (WGS) entry which is preliminary data.</text>
</comment>
<dbReference type="Pfam" id="PF04130">
    <property type="entry name" value="GCP_C_terminal"/>
    <property type="match status" value="1"/>
</dbReference>
<reference evidence="8 9" key="1">
    <citation type="submission" date="2017-12" db="EMBL/GenBank/DDBJ databases">
        <title>Hemimetabolous genomes reveal molecular basis of termite eusociality.</title>
        <authorList>
            <person name="Harrison M.C."/>
            <person name="Jongepier E."/>
            <person name="Robertson H.M."/>
            <person name="Arning N."/>
            <person name="Bitard-Feildel T."/>
            <person name="Chao H."/>
            <person name="Childers C.P."/>
            <person name="Dinh H."/>
            <person name="Doddapaneni H."/>
            <person name="Dugan S."/>
            <person name="Gowin J."/>
            <person name="Greiner C."/>
            <person name="Han Y."/>
            <person name="Hu H."/>
            <person name="Hughes D.S.T."/>
            <person name="Huylmans A.-K."/>
            <person name="Kemena C."/>
            <person name="Kremer L.P.M."/>
            <person name="Lee S.L."/>
            <person name="Lopez-Ezquerra A."/>
            <person name="Mallet L."/>
            <person name="Monroy-Kuhn J.M."/>
            <person name="Moser A."/>
            <person name="Murali S.C."/>
            <person name="Muzny D.M."/>
            <person name="Otani S."/>
            <person name="Piulachs M.-D."/>
            <person name="Poelchau M."/>
            <person name="Qu J."/>
            <person name="Schaub F."/>
            <person name="Wada-Katsumata A."/>
            <person name="Worley K.C."/>
            <person name="Xie Q."/>
            <person name="Ylla G."/>
            <person name="Poulsen M."/>
            <person name="Gibbs R.A."/>
            <person name="Schal C."/>
            <person name="Richards S."/>
            <person name="Belles X."/>
            <person name="Korb J."/>
            <person name="Bornberg-Bauer E."/>
        </authorList>
    </citation>
    <scope>NUCLEOTIDE SEQUENCE [LARGE SCALE GENOMIC DNA]</scope>
    <source>
        <tissue evidence="8">Whole body</tissue>
    </source>
</reference>
<evidence type="ECO:0000256" key="1">
    <source>
        <dbReference type="ARBA" id="ARBA00010337"/>
    </source>
</evidence>
<evidence type="ECO:0000256" key="4">
    <source>
        <dbReference type="ARBA" id="ARBA00023212"/>
    </source>
</evidence>
<sequence>MAGSAKEAIVPDVRKLITALTEFNEGEENFDLCEKFALSNLWHHCFLSVDSHAVRRKVDGMVTKFEVHGHIETARKLRELVTTFLSGEVFHDHPQYDIQYSLLSLLLHLANNPTASAHHRQATHTAVKVPEEEEEDSFDWASYLREGDEKFVCVYDDSSSEEFSSDLDEPIDEEGTDLLAPEVINSVPFMNLEVEVQKISKEDIIHNLLEVYSAEKWLETNVMQPYWTSEEVHYNVSSRFPASNWAKLWDQYLIEQGHKDPQTIILSEYKVMREILWMFFTPTTSYLFREVNKKFTVKPDITISSLSKDTFALYLNHLCPYFTMIREFQNFGEELNYNREVANSTKYPPNTFIAYWTVLKEFLKDFNSLIIQIEVKVKKQDETYTLLQLTNELEPKLHELSSMYCIHTRAVYDWKTSPNWLSASCLLSALYGEFVDSSSSKWTAIMLKLFLKSFEVYLDIISAWLTHGHLQDCREEFVISRDCGELQESQEERYIVQPYETMLLKAGIKPLPILQVIVSKLLHASESMDLLMKMGRLTETRGCLYEELIEHTEKDLCRFALKEDNHQDMGENTSSNVTDSSNLVNESDSFFTEIKEHLIRCGDDFLVTAFENYLPFKQVGQDVVQEDECINGLKEKEQQLYARLLQNSGHQILPVKQVLEANLLRLVEEKWKAACAMVKPIFQHEFNLSVHFKIIRGIFLMEAGDIMHEFYTSLFQQLQTCEASSFSLTILLESCVDQQYPEFSSRFSVVVDNNLRFATSVQEAISNIKLRYSVQWPLSLILNERSMEYYNTVFQFLLKIKWALFSLQKLRFSDLEQRENKLRPLNKRVMDRMHRLHCLRFWLLHSVSSVHGYLMGQALHLLSSELEQTIEQAQDLDALVKAHDVYIQAVYEHCLQSDDSQIIRNSVLKMIWVALRLCEVWEAGAVFLLEARLKELEELYSKCYVFLAVVLSNWVDNDTKSHLIDLSAAFDTSRLPKHYPSTFTIN</sequence>